<evidence type="ECO:0000313" key="10">
    <source>
        <dbReference type="EMBL" id="OOF49773.1"/>
    </source>
</evidence>
<dbReference type="OrthoDB" id="9795729at2"/>
<keyword evidence="3 7" id="KW-0547">Nucleotide-binding</keyword>
<dbReference type="Pfam" id="PF12724">
    <property type="entry name" value="Flavodoxin_5"/>
    <property type="match status" value="1"/>
</dbReference>
<evidence type="ECO:0000313" key="9">
    <source>
        <dbReference type="EMBL" id="OOF43678.1"/>
    </source>
</evidence>
<dbReference type="NCBIfam" id="NF008316">
    <property type="entry name" value="PRK11104.1"/>
    <property type="match status" value="1"/>
</dbReference>
<comment type="cofactor">
    <cofactor evidence="7">
        <name>FMN</name>
        <dbReference type="ChEBI" id="CHEBI:58210"/>
    </cofactor>
    <text evidence="7">Binds 1 FMN non-covalently per subunit.</text>
</comment>
<accession>A0A1V3J431</accession>
<evidence type="ECO:0000256" key="1">
    <source>
        <dbReference type="ARBA" id="ARBA00022630"/>
    </source>
</evidence>
<comment type="caution">
    <text evidence="10">The sequence shown here is derived from an EMBL/GenBank/DDBJ whole genome shotgun (WGS) entry which is preliminary data.</text>
</comment>
<evidence type="ECO:0000256" key="3">
    <source>
        <dbReference type="ARBA" id="ARBA00022741"/>
    </source>
</evidence>
<gene>
    <name evidence="7" type="primary">hemG</name>
    <name evidence="9" type="ORF">BKK51_10995</name>
    <name evidence="10" type="ORF">BKK52_02880</name>
</gene>
<keyword evidence="6 7" id="KW-0627">Porphyrin biosynthesis</keyword>
<evidence type="ECO:0000256" key="5">
    <source>
        <dbReference type="ARBA" id="ARBA00023136"/>
    </source>
</evidence>
<dbReference type="InterPro" id="IPR052200">
    <property type="entry name" value="Protoporphyrinogen_IX_DH"/>
</dbReference>
<dbReference type="GO" id="GO:0004729">
    <property type="term" value="F:oxygen-dependent protoporphyrinogen oxidase activity"/>
    <property type="evidence" value="ECO:0007669"/>
    <property type="project" value="InterPro"/>
</dbReference>
<dbReference type="EC" id="1.3.5.3" evidence="7"/>
<evidence type="ECO:0000313" key="11">
    <source>
        <dbReference type="Proteomes" id="UP000188728"/>
    </source>
</evidence>
<dbReference type="GO" id="GO:0070819">
    <property type="term" value="F:menaquinone-dependent protoporphyrinogen oxidase activity"/>
    <property type="evidence" value="ECO:0007669"/>
    <property type="project" value="UniProtKB-UniRule"/>
</dbReference>
<keyword evidence="12" id="KW-1185">Reference proteome</keyword>
<dbReference type="Proteomes" id="UP000188728">
    <property type="component" value="Unassembled WGS sequence"/>
</dbReference>
<dbReference type="UniPathway" id="UPA00251">
    <property type="reaction ID" value="UER00324"/>
</dbReference>
<dbReference type="Gene3D" id="3.40.50.360">
    <property type="match status" value="1"/>
</dbReference>
<comment type="function">
    <text evidence="7">Catalyzes the 6-electron oxidation of protoporphyrinogen IX to form protoporphyrin IX; under anaerobic conditions uses menaquinone as an electron acceptor, under aerobic conditions uses ubiquinone as an electron acceptor.</text>
</comment>
<keyword evidence="5" id="KW-0472">Membrane</keyword>
<dbReference type="PANTHER" id="PTHR38030:SF2">
    <property type="entry name" value="PROTOPORPHYRINOGEN IX DEHYDROGENASE [QUINONE]"/>
    <property type="match status" value="1"/>
</dbReference>
<protein>
    <recommendedName>
        <fullName evidence="7">Protoporphyrinogen IX dehydrogenase [quinone]</fullName>
        <ecNumber evidence="7">1.3.5.3</ecNumber>
    </recommendedName>
    <alternativeName>
        <fullName evidence="7">Protoporphyrinogen IX dehydrogenase [menaquinone]</fullName>
    </alternativeName>
    <alternativeName>
        <fullName evidence="7">Protoporphyrinogen IX dehydrogenase [ubiquinone]</fullName>
    </alternativeName>
    <alternativeName>
        <fullName evidence="7">Protoporphyrinogen oxidase</fullName>
        <shortName evidence="7">PPO</shortName>
    </alternativeName>
</protein>
<dbReference type="GO" id="GO:0005886">
    <property type="term" value="C:plasma membrane"/>
    <property type="evidence" value="ECO:0007669"/>
    <property type="project" value="UniProtKB-SubCell"/>
</dbReference>
<proteinExistence type="inferred from homology"/>
<comment type="catalytic activity">
    <reaction evidence="7">
        <text>protoporphyrinogen IX + 3 a quinone = protoporphyrin IX + 3 a quinol</text>
        <dbReference type="Rhea" id="RHEA:65032"/>
        <dbReference type="ChEBI" id="CHEBI:24646"/>
        <dbReference type="ChEBI" id="CHEBI:57306"/>
        <dbReference type="ChEBI" id="CHEBI:57307"/>
        <dbReference type="ChEBI" id="CHEBI:132124"/>
        <dbReference type="EC" id="1.3.5.3"/>
    </reaction>
</comment>
<comment type="catalytic activity">
    <reaction evidence="7">
        <text>protoporphyrinogen IX + 3 a ubiquinone = protoporphyrin IX + 3 a ubiquinol</text>
        <dbReference type="Rhea" id="RHEA:63936"/>
        <dbReference type="Rhea" id="RHEA-COMP:9565"/>
        <dbReference type="Rhea" id="RHEA-COMP:9566"/>
        <dbReference type="ChEBI" id="CHEBI:16389"/>
        <dbReference type="ChEBI" id="CHEBI:17976"/>
        <dbReference type="ChEBI" id="CHEBI:57306"/>
        <dbReference type="ChEBI" id="CHEBI:57307"/>
    </reaction>
</comment>
<dbReference type="RefSeq" id="WP_077421103.1">
    <property type="nucleotide sequence ID" value="NZ_MLHK01000068.1"/>
</dbReference>
<evidence type="ECO:0000259" key="8">
    <source>
        <dbReference type="Pfam" id="PF12724"/>
    </source>
</evidence>
<evidence type="ECO:0000256" key="6">
    <source>
        <dbReference type="ARBA" id="ARBA00023244"/>
    </source>
</evidence>
<keyword evidence="4 7" id="KW-0560">Oxidoreductase</keyword>
<comment type="subcellular location">
    <subcellularLocation>
        <location evidence="7">Cell membrane</location>
        <topology evidence="7">Peripheral membrane protein</topology>
    </subcellularLocation>
</comment>
<name>A0A1V3J431_9PAST</name>
<evidence type="ECO:0000256" key="2">
    <source>
        <dbReference type="ARBA" id="ARBA00022643"/>
    </source>
</evidence>
<evidence type="ECO:0000313" key="12">
    <source>
        <dbReference type="Proteomes" id="UP000189161"/>
    </source>
</evidence>
<accession>A0A1V3IN72</accession>
<dbReference type="InterPro" id="IPR026816">
    <property type="entry name" value="Flavodoxin_dom"/>
</dbReference>
<keyword evidence="2 7" id="KW-0288">FMN</keyword>
<dbReference type="HAMAP" id="MF_00853">
    <property type="entry name" value="HemG"/>
    <property type="match status" value="1"/>
</dbReference>
<dbReference type="PANTHER" id="PTHR38030">
    <property type="entry name" value="PROTOPORPHYRINOGEN IX DEHYDROGENASE [MENAQUINONE]"/>
    <property type="match status" value="1"/>
</dbReference>
<dbReference type="EMBL" id="MLHL01000014">
    <property type="protein sequence ID" value="OOF49773.1"/>
    <property type="molecule type" value="Genomic_DNA"/>
</dbReference>
<dbReference type="GO" id="GO:0006782">
    <property type="term" value="P:protoporphyrinogen IX biosynthetic process"/>
    <property type="evidence" value="ECO:0007669"/>
    <property type="project" value="UniProtKB-UniRule"/>
</dbReference>
<comment type="similarity">
    <text evidence="7">Belongs to the HemG family.</text>
</comment>
<comment type="catalytic activity">
    <reaction evidence="7">
        <text>protoporphyrinogen IX + 3 a menaquinone = protoporphyrin IX + 3 a menaquinol</text>
        <dbReference type="Rhea" id="RHEA:27409"/>
        <dbReference type="Rhea" id="RHEA-COMP:9537"/>
        <dbReference type="Rhea" id="RHEA-COMP:9539"/>
        <dbReference type="ChEBI" id="CHEBI:16374"/>
        <dbReference type="ChEBI" id="CHEBI:18151"/>
        <dbReference type="ChEBI" id="CHEBI:57306"/>
        <dbReference type="ChEBI" id="CHEBI:57307"/>
        <dbReference type="EC" id="1.3.5.3"/>
    </reaction>
</comment>
<sequence>MKTLILYSSHDGQTKKISEFLTALLEGEVVVDELREDYDIQPFERVIIGASIRYGHFNKTLDRFIVRNLVRLTHKKSAFFGVNLTARKAGKDNPETNVYVRKFLQRTTWQPEFAAVFAGALLYPRYKWFDRLMIQFIMKITGGETDTTKEIEYTDWEKVKQFAQRISGINALDKSSKSR</sequence>
<evidence type="ECO:0000256" key="7">
    <source>
        <dbReference type="HAMAP-Rule" id="MF_00853"/>
    </source>
</evidence>
<evidence type="ECO:0000256" key="4">
    <source>
        <dbReference type="ARBA" id="ARBA00023002"/>
    </source>
</evidence>
<dbReference type="InterPro" id="IPR029039">
    <property type="entry name" value="Flavoprotein-like_sf"/>
</dbReference>
<dbReference type="EMBL" id="MLHK01000068">
    <property type="protein sequence ID" value="OOF43678.1"/>
    <property type="molecule type" value="Genomic_DNA"/>
</dbReference>
<comment type="pathway">
    <text evidence="7">Porphyrin-containing compound metabolism; protoporphyrin-IX biosynthesis; protoporphyrin-IX from protoporphyrinogen-IX: step 1/1.</text>
</comment>
<dbReference type="SUPFAM" id="SSF52218">
    <property type="entry name" value="Flavoproteins"/>
    <property type="match status" value="1"/>
</dbReference>
<keyword evidence="1 7" id="KW-0285">Flavoprotein</keyword>
<dbReference type="Proteomes" id="UP000189161">
    <property type="component" value="Unassembled WGS sequence"/>
</dbReference>
<organism evidence="10 12">
    <name type="scientific">Rodentibacter trehalosifermentans</name>
    <dbReference type="NCBI Taxonomy" id="1908263"/>
    <lineage>
        <taxon>Bacteria</taxon>
        <taxon>Pseudomonadati</taxon>
        <taxon>Pseudomonadota</taxon>
        <taxon>Gammaproteobacteria</taxon>
        <taxon>Pasteurellales</taxon>
        <taxon>Pasteurellaceae</taxon>
        <taxon>Rodentibacter</taxon>
    </lineage>
</organism>
<keyword evidence="7" id="KW-1003">Cell membrane</keyword>
<dbReference type="GO" id="GO:0010181">
    <property type="term" value="F:FMN binding"/>
    <property type="evidence" value="ECO:0007669"/>
    <property type="project" value="UniProtKB-UniRule"/>
</dbReference>
<dbReference type="InterPro" id="IPR044264">
    <property type="entry name" value="HemG"/>
</dbReference>
<reference evidence="11 12" key="1">
    <citation type="submission" date="2016-10" db="EMBL/GenBank/DDBJ databases">
        <title>Rodentibacter gen. nov. and new species.</title>
        <authorList>
            <person name="Christensen H."/>
        </authorList>
    </citation>
    <scope>NUCLEOTIDE SEQUENCE [LARGE SCALE GENOMIC DNA]</scope>
    <source>
        <strain evidence="9 11">H1983213011</strain>
        <strain evidence="10 12">H1987082031</strain>
    </source>
</reference>
<feature type="domain" description="Flavodoxin" evidence="8">
    <location>
        <begin position="4"/>
        <end position="147"/>
    </location>
</feature>
<dbReference type="AlphaFoldDB" id="A0A1V3J431"/>